<dbReference type="Proteomes" id="UP000593572">
    <property type="component" value="Unassembled WGS sequence"/>
</dbReference>
<evidence type="ECO:0000313" key="2">
    <source>
        <dbReference type="Proteomes" id="UP000593572"/>
    </source>
</evidence>
<name>A0A7J8NJY5_9ROSI</name>
<evidence type="ECO:0000313" key="1">
    <source>
        <dbReference type="EMBL" id="MBA0577295.1"/>
    </source>
</evidence>
<comment type="caution">
    <text evidence="1">The sequence shown here is derived from an EMBL/GenBank/DDBJ whole genome shotgun (WGS) entry which is preliminary data.</text>
</comment>
<dbReference type="EMBL" id="JABEZX010354793">
    <property type="protein sequence ID" value="MBA0577295.1"/>
    <property type="molecule type" value="Genomic_DNA"/>
</dbReference>
<keyword evidence="2" id="KW-1185">Reference proteome</keyword>
<sequence length="177" mass="20329">MVKEFRTKVRYAHIVGNIGYATLNAKFAEKEGREPLCLKQFRFQHLHKDGSDKLNSVIKQDEACKRFKDFMPHRSPSMPQDNVALENEVNTQVFSSDKYGKVLRYGHGMTKFRLSSYGSIIQGSQSTPTISKLIEEMNAKHAEQIQTVQAEQAFIQKALLEKVKSHFVRRPQSEKLV</sequence>
<gene>
    <name evidence="1" type="ORF">Golob_024690</name>
</gene>
<accession>A0A7J8NJY5</accession>
<dbReference type="AlphaFoldDB" id="A0A7J8NJY5"/>
<protein>
    <submittedName>
        <fullName evidence="1">Uncharacterized protein</fullName>
    </submittedName>
</protein>
<organism evidence="1 2">
    <name type="scientific">Gossypium lobatum</name>
    <dbReference type="NCBI Taxonomy" id="34289"/>
    <lineage>
        <taxon>Eukaryota</taxon>
        <taxon>Viridiplantae</taxon>
        <taxon>Streptophyta</taxon>
        <taxon>Embryophyta</taxon>
        <taxon>Tracheophyta</taxon>
        <taxon>Spermatophyta</taxon>
        <taxon>Magnoliopsida</taxon>
        <taxon>eudicotyledons</taxon>
        <taxon>Gunneridae</taxon>
        <taxon>Pentapetalae</taxon>
        <taxon>rosids</taxon>
        <taxon>malvids</taxon>
        <taxon>Malvales</taxon>
        <taxon>Malvaceae</taxon>
        <taxon>Malvoideae</taxon>
        <taxon>Gossypium</taxon>
    </lineage>
</organism>
<reference evidence="1 2" key="1">
    <citation type="journal article" date="2019" name="Genome Biol. Evol.">
        <title>Insights into the evolution of the New World diploid cottons (Gossypium, subgenus Houzingenia) based on genome sequencing.</title>
        <authorList>
            <person name="Grover C.E."/>
            <person name="Arick M.A. 2nd"/>
            <person name="Thrash A."/>
            <person name="Conover J.L."/>
            <person name="Sanders W.S."/>
            <person name="Peterson D.G."/>
            <person name="Frelichowski J.E."/>
            <person name="Scheffler J.A."/>
            <person name="Scheffler B.E."/>
            <person name="Wendel J.F."/>
        </authorList>
    </citation>
    <scope>NUCLEOTIDE SEQUENCE [LARGE SCALE GENOMIC DNA]</scope>
    <source>
        <strain evidence="1">157</strain>
        <tissue evidence="1">Leaf</tissue>
    </source>
</reference>
<proteinExistence type="predicted"/>